<name>A0A3M7SJI2_BRAPC</name>
<evidence type="ECO:0000313" key="2">
    <source>
        <dbReference type="EMBL" id="RNA36044.1"/>
    </source>
</evidence>
<sequence length="677" mass="77809">MNDLEKHIQNLFDSLSNSNVDAAKSIVLDIVYLCGENLNPQTITFCLSLFFKREKNLLTFLRKTITRDEFRGCKVDLLQFLEKFITSAEKKILPYSPDIKDTCILLFSSDKYSDVRCATFSIISKILELTKGEYEITAKMNIPKLADDYFLSLANQSKLSSSIKANILSILGRICWYHPEVISSKSNKCLELFLTTLKNEINAKFRKSDLSLIAGALDGLNSYLNNFSVSETSDHLRAVFNFIKLSLLSSSEDLSRYAVPKSALNILIKHCRQFDELIYSDYKEIFDRISQWSEHKNYDMKKLAYLALDSYYKSLAEMIRVKSNTETDKCRLIFKYFIQKFYKNLTDGNKDLKEMVISIKGYGAFAGPCRELMDTKDMKLMLNIIIDICDRNFLSADSAQHNEIYDEKIFQLSSFIESLSCVCSQIDSFSEGSLNTMEKLVILAIDCYPKLVKRYNNQISLAIAALFLAIQRTNFSDEFISRIIYHSLIRIFSYKTLYSVNQEDTSDETNEPMSSIIVTTSLDYVMLWSNFLGLQEFSDLKSDNLDDKKKIVEIIFNEYIESIIKIMNKLDLAAVKNDGSEVNGGEQENVDKNQSDLGVSSDPIIGLKPQKPRDFEIFINLVDFTRELLMNKNFDLFEKWLFKLSKEIILLSTSHCLISGFYKLATLIMKMAPIFRV</sequence>
<protein>
    <submittedName>
        <fullName evidence="2">DNA-dependent kinase catalytic subunit-like</fullName>
    </submittedName>
</protein>
<dbReference type="OrthoDB" id="431717at2759"/>
<accession>A0A3M7SJI2</accession>
<keyword evidence="2" id="KW-0418">Kinase</keyword>
<proteinExistence type="predicted"/>
<evidence type="ECO:0000313" key="3">
    <source>
        <dbReference type="Proteomes" id="UP000276133"/>
    </source>
</evidence>
<dbReference type="EMBL" id="REGN01001246">
    <property type="protein sequence ID" value="RNA36044.1"/>
    <property type="molecule type" value="Genomic_DNA"/>
</dbReference>
<dbReference type="InterPro" id="IPR046804">
    <property type="entry name" value="DNA-PKcs_N"/>
</dbReference>
<dbReference type="Gene3D" id="1.25.10.10">
    <property type="entry name" value="Leucine-rich Repeat Variant"/>
    <property type="match status" value="1"/>
</dbReference>
<comment type="caution">
    <text evidence="2">The sequence shown here is derived from an EMBL/GenBank/DDBJ whole genome shotgun (WGS) entry which is preliminary data.</text>
</comment>
<dbReference type="Pfam" id="PF20500">
    <property type="entry name" value="DNA-PKcs_N"/>
    <property type="match status" value="1"/>
</dbReference>
<keyword evidence="2" id="KW-0808">Transferase</keyword>
<dbReference type="Proteomes" id="UP000276133">
    <property type="component" value="Unassembled WGS sequence"/>
</dbReference>
<dbReference type="STRING" id="10195.A0A3M7SJI2"/>
<organism evidence="2 3">
    <name type="scientific">Brachionus plicatilis</name>
    <name type="common">Marine rotifer</name>
    <name type="synonym">Brachionus muelleri</name>
    <dbReference type="NCBI Taxonomy" id="10195"/>
    <lineage>
        <taxon>Eukaryota</taxon>
        <taxon>Metazoa</taxon>
        <taxon>Spiralia</taxon>
        <taxon>Gnathifera</taxon>
        <taxon>Rotifera</taxon>
        <taxon>Eurotatoria</taxon>
        <taxon>Monogononta</taxon>
        <taxon>Pseudotrocha</taxon>
        <taxon>Ploima</taxon>
        <taxon>Brachionidae</taxon>
        <taxon>Brachionus</taxon>
    </lineage>
</organism>
<evidence type="ECO:0000259" key="1">
    <source>
        <dbReference type="Pfam" id="PF20500"/>
    </source>
</evidence>
<dbReference type="GO" id="GO:0016301">
    <property type="term" value="F:kinase activity"/>
    <property type="evidence" value="ECO:0007669"/>
    <property type="project" value="UniProtKB-KW"/>
</dbReference>
<keyword evidence="3" id="KW-1185">Reference proteome</keyword>
<reference evidence="2 3" key="1">
    <citation type="journal article" date="2018" name="Sci. Rep.">
        <title>Genomic signatures of local adaptation to the degree of environmental predictability in rotifers.</title>
        <authorList>
            <person name="Franch-Gras L."/>
            <person name="Hahn C."/>
            <person name="Garcia-Roger E.M."/>
            <person name="Carmona M.J."/>
            <person name="Serra M."/>
            <person name="Gomez A."/>
        </authorList>
    </citation>
    <scope>NUCLEOTIDE SEQUENCE [LARGE SCALE GENOMIC DNA]</scope>
    <source>
        <strain evidence="2">HYR1</strain>
    </source>
</reference>
<dbReference type="AlphaFoldDB" id="A0A3M7SJI2"/>
<dbReference type="SUPFAM" id="SSF48371">
    <property type="entry name" value="ARM repeat"/>
    <property type="match status" value="1"/>
</dbReference>
<dbReference type="InterPro" id="IPR016024">
    <property type="entry name" value="ARM-type_fold"/>
</dbReference>
<gene>
    <name evidence="2" type="ORF">BpHYR1_052691</name>
</gene>
<dbReference type="InterPro" id="IPR011989">
    <property type="entry name" value="ARM-like"/>
</dbReference>
<feature type="domain" description="DNA-PKcs N-terminal" evidence="1">
    <location>
        <begin position="45"/>
        <end position="672"/>
    </location>
</feature>